<organism evidence="1">
    <name type="scientific">uncultured Desulfobacterium sp</name>
    <dbReference type="NCBI Taxonomy" id="201089"/>
    <lineage>
        <taxon>Bacteria</taxon>
        <taxon>Pseudomonadati</taxon>
        <taxon>Thermodesulfobacteriota</taxon>
        <taxon>Desulfobacteria</taxon>
        <taxon>Desulfobacterales</taxon>
        <taxon>Desulfobacteriaceae</taxon>
        <taxon>Desulfobacterium</taxon>
        <taxon>environmental samples</taxon>
    </lineage>
</organism>
<evidence type="ECO:0000313" key="1">
    <source>
        <dbReference type="EMBL" id="CBX29418.1"/>
    </source>
</evidence>
<sequence length="69" mass="8025">MVSIIELLNKLIFAKRQEILRAKWRLITAQFQSIQGIQAFYSSWHDFGNISDMRGMISKTNRKTRGIPA</sequence>
<gene>
    <name evidence="1" type="ORF">N47_J03990</name>
</gene>
<protein>
    <submittedName>
        <fullName evidence="1">Uncharacterized protein</fullName>
    </submittedName>
</protein>
<name>E1YFS4_9BACT</name>
<reference evidence="1" key="1">
    <citation type="journal article" date="2011" name="Environ. Microbiol.">
        <title>Genomic insights into the metabolic potential of the polycyclic aromatic hydrocarbon degrading sulfate-reducing Deltaproteobacterium N47.</title>
        <authorList>
            <person name="Bergmann F."/>
            <person name="Selesi D."/>
            <person name="Weinmaier T."/>
            <person name="Tischler P."/>
            <person name="Rattei T."/>
            <person name="Meckenstock R.U."/>
        </authorList>
    </citation>
    <scope>NUCLEOTIDE SEQUENCE</scope>
</reference>
<proteinExistence type="predicted"/>
<accession>E1YFS4</accession>
<dbReference type="AlphaFoldDB" id="E1YFS4"/>
<dbReference type="EMBL" id="FR695872">
    <property type="protein sequence ID" value="CBX29418.1"/>
    <property type="molecule type" value="Genomic_DNA"/>
</dbReference>